<evidence type="ECO:0000256" key="1">
    <source>
        <dbReference type="SAM" id="Phobius"/>
    </source>
</evidence>
<proteinExistence type="predicted"/>
<sequence length="77" mass="8099">MHGEAAANAVSPVAEPPGAPMSLFLFLALMAVVLGIIGFAAHGLFYLLVIGAVVLVADLAYAALRFRRGGRKHRVVR</sequence>
<keyword evidence="1" id="KW-0472">Membrane</keyword>
<gene>
    <name evidence="2" type="ORF">GCM10022403_047440</name>
</gene>
<evidence type="ECO:0000313" key="3">
    <source>
        <dbReference type="Proteomes" id="UP001501009"/>
    </source>
</evidence>
<evidence type="ECO:0000313" key="2">
    <source>
        <dbReference type="EMBL" id="GAA3807811.1"/>
    </source>
</evidence>
<organism evidence="2 3">
    <name type="scientific">Streptomyces coacervatus</name>
    <dbReference type="NCBI Taxonomy" id="647381"/>
    <lineage>
        <taxon>Bacteria</taxon>
        <taxon>Bacillati</taxon>
        <taxon>Actinomycetota</taxon>
        <taxon>Actinomycetes</taxon>
        <taxon>Kitasatosporales</taxon>
        <taxon>Streptomycetaceae</taxon>
        <taxon>Streptomyces</taxon>
    </lineage>
</organism>
<feature type="transmembrane region" description="Helical" evidence="1">
    <location>
        <begin position="21"/>
        <end position="39"/>
    </location>
</feature>
<keyword evidence="1" id="KW-1133">Transmembrane helix</keyword>
<keyword evidence="1" id="KW-0812">Transmembrane</keyword>
<accession>A0ABP7HYZ1</accession>
<dbReference type="Proteomes" id="UP001501009">
    <property type="component" value="Unassembled WGS sequence"/>
</dbReference>
<keyword evidence="3" id="KW-1185">Reference proteome</keyword>
<feature type="transmembrane region" description="Helical" evidence="1">
    <location>
        <begin position="45"/>
        <end position="64"/>
    </location>
</feature>
<dbReference type="EMBL" id="BAABDE010000020">
    <property type="protein sequence ID" value="GAA3807811.1"/>
    <property type="molecule type" value="Genomic_DNA"/>
</dbReference>
<name>A0ABP7HYZ1_9ACTN</name>
<comment type="caution">
    <text evidence="2">The sequence shown here is derived from an EMBL/GenBank/DDBJ whole genome shotgun (WGS) entry which is preliminary data.</text>
</comment>
<protein>
    <submittedName>
        <fullName evidence="2">Uncharacterized protein</fullName>
    </submittedName>
</protein>
<reference evidence="3" key="1">
    <citation type="journal article" date="2019" name="Int. J. Syst. Evol. Microbiol.">
        <title>The Global Catalogue of Microorganisms (GCM) 10K type strain sequencing project: providing services to taxonomists for standard genome sequencing and annotation.</title>
        <authorList>
            <consortium name="The Broad Institute Genomics Platform"/>
            <consortium name="The Broad Institute Genome Sequencing Center for Infectious Disease"/>
            <person name="Wu L."/>
            <person name="Ma J."/>
        </authorList>
    </citation>
    <scope>NUCLEOTIDE SEQUENCE [LARGE SCALE GENOMIC DNA]</scope>
    <source>
        <strain evidence="3">JCM 17138</strain>
    </source>
</reference>